<feature type="signal peptide" evidence="2">
    <location>
        <begin position="1"/>
        <end position="30"/>
    </location>
</feature>
<keyword evidence="2" id="KW-0732">Signal</keyword>
<protein>
    <submittedName>
        <fullName evidence="3">Tripartite-type tricarboxylate transporter receptor subunit TctC</fullName>
    </submittedName>
</protein>
<organism evidence="3 4">
    <name type="scientific">Pigmentiphaga litoralis</name>
    <dbReference type="NCBI Taxonomy" id="516702"/>
    <lineage>
        <taxon>Bacteria</taxon>
        <taxon>Pseudomonadati</taxon>
        <taxon>Pseudomonadota</taxon>
        <taxon>Betaproteobacteria</taxon>
        <taxon>Burkholderiales</taxon>
        <taxon>Alcaligenaceae</taxon>
        <taxon>Pigmentiphaga</taxon>
    </lineage>
</organism>
<dbReference type="PIRSF" id="PIRSF017082">
    <property type="entry name" value="YflP"/>
    <property type="match status" value="1"/>
</dbReference>
<dbReference type="PANTHER" id="PTHR42928:SF5">
    <property type="entry name" value="BLR1237 PROTEIN"/>
    <property type="match status" value="1"/>
</dbReference>
<dbReference type="RefSeq" id="WP_179582821.1">
    <property type="nucleotide sequence ID" value="NZ_JACBYR010000001.1"/>
</dbReference>
<dbReference type="CDD" id="cd07012">
    <property type="entry name" value="PBP2_Bug_TTT"/>
    <property type="match status" value="1"/>
</dbReference>
<dbReference type="Pfam" id="PF03401">
    <property type="entry name" value="TctC"/>
    <property type="match status" value="1"/>
</dbReference>
<dbReference type="PANTHER" id="PTHR42928">
    <property type="entry name" value="TRICARBOXYLATE-BINDING PROTEIN"/>
    <property type="match status" value="1"/>
</dbReference>
<comment type="similarity">
    <text evidence="1">Belongs to the UPF0065 (bug) family.</text>
</comment>
<evidence type="ECO:0000313" key="3">
    <source>
        <dbReference type="EMBL" id="NYE81115.1"/>
    </source>
</evidence>
<feature type="chain" id="PRO_5030812720" evidence="2">
    <location>
        <begin position="31"/>
        <end position="330"/>
    </location>
</feature>
<evidence type="ECO:0000256" key="2">
    <source>
        <dbReference type="SAM" id="SignalP"/>
    </source>
</evidence>
<dbReference type="Gene3D" id="3.40.190.10">
    <property type="entry name" value="Periplasmic binding protein-like II"/>
    <property type="match status" value="1"/>
</dbReference>
<accession>A0A7Y9IQL4</accession>
<reference evidence="3 4" key="1">
    <citation type="submission" date="2020-07" db="EMBL/GenBank/DDBJ databases">
        <title>Genomic Encyclopedia of Type Strains, Phase IV (KMG-V): Genome sequencing to study the core and pangenomes of soil and plant-associated prokaryotes.</title>
        <authorList>
            <person name="Whitman W."/>
        </authorList>
    </citation>
    <scope>NUCLEOTIDE SEQUENCE [LARGE SCALE GENOMIC DNA]</scope>
    <source>
        <strain evidence="3 4">SAS40</strain>
    </source>
</reference>
<proteinExistence type="inferred from homology"/>
<evidence type="ECO:0000256" key="1">
    <source>
        <dbReference type="ARBA" id="ARBA00006987"/>
    </source>
</evidence>
<dbReference type="AlphaFoldDB" id="A0A7Y9IQL4"/>
<dbReference type="InterPro" id="IPR042100">
    <property type="entry name" value="Bug_dom1"/>
</dbReference>
<dbReference type="EMBL" id="JACBYR010000001">
    <property type="protein sequence ID" value="NYE81115.1"/>
    <property type="molecule type" value="Genomic_DNA"/>
</dbReference>
<keyword evidence="3" id="KW-0675">Receptor</keyword>
<keyword evidence="4" id="KW-1185">Reference proteome</keyword>
<comment type="caution">
    <text evidence="3">The sequence shown here is derived from an EMBL/GenBank/DDBJ whole genome shotgun (WGS) entry which is preliminary data.</text>
</comment>
<dbReference type="InterPro" id="IPR005064">
    <property type="entry name" value="BUG"/>
</dbReference>
<gene>
    <name evidence="3" type="ORF">FHW18_000386</name>
</gene>
<dbReference type="SUPFAM" id="SSF53850">
    <property type="entry name" value="Periplasmic binding protein-like II"/>
    <property type="match status" value="1"/>
</dbReference>
<dbReference type="Proteomes" id="UP000542125">
    <property type="component" value="Unassembled WGS sequence"/>
</dbReference>
<sequence length="330" mass="34884">MPIRPALHRRRFIASTLLALTPVTWTIAQAADWPTKPIHLIFPYEAGGAGDLLTRELGEAMRDDLKVAFVTENKPGGGTVIGATYVARQPADGYTILINGPATNVIMPAIQPKVPYDPNKDFALIGLWAVVGNMISVNSAVPVKTVAELVAYSKKNPGKLFYSSPGAGTGPHLGAELFKQMTGADITHVPYKGAAGATLALVSGDVQVSFVNIPPQVPHVKSGKIRPLAVSMAARSTQLPDVPTAAEAGLPGYISESWFGLSVPAGTPADVRSKLEASMLKAAKNADLRAKLAANGVEVRPLPAAEFATYVAAEEQRLLPLIKKLNLQMQ</sequence>
<evidence type="ECO:0000313" key="4">
    <source>
        <dbReference type="Proteomes" id="UP000542125"/>
    </source>
</evidence>
<name>A0A7Y9IQL4_9BURK</name>
<dbReference type="Gene3D" id="3.40.190.150">
    <property type="entry name" value="Bordetella uptake gene, domain 1"/>
    <property type="match status" value="1"/>
</dbReference>